<keyword evidence="3" id="KW-0539">Nucleus</keyword>
<dbReference type="AlphaFoldDB" id="A0A9W8M257"/>
<dbReference type="InterPro" id="IPR011989">
    <property type="entry name" value="ARM-like"/>
</dbReference>
<evidence type="ECO:0000313" key="7">
    <source>
        <dbReference type="EMBL" id="KAJ2852717.1"/>
    </source>
</evidence>
<dbReference type="InterPro" id="IPR016024">
    <property type="entry name" value="ARM-type_fold"/>
</dbReference>
<feature type="region of interest" description="Disordered" evidence="4">
    <location>
        <begin position="1083"/>
        <end position="1134"/>
    </location>
</feature>
<comment type="subcellular location">
    <subcellularLocation>
        <location evidence="1">Nucleus</location>
    </subcellularLocation>
</comment>
<feature type="region of interest" description="Disordered" evidence="4">
    <location>
        <begin position="1022"/>
        <end position="1061"/>
    </location>
</feature>
<feature type="compositionally biased region" description="Basic residues" evidence="4">
    <location>
        <begin position="1033"/>
        <end position="1044"/>
    </location>
</feature>
<feature type="compositionally biased region" description="Basic and acidic residues" evidence="4">
    <location>
        <begin position="1174"/>
        <end position="1185"/>
    </location>
</feature>
<evidence type="ECO:0000256" key="1">
    <source>
        <dbReference type="ARBA" id="ARBA00004123"/>
    </source>
</evidence>
<reference evidence="7" key="1">
    <citation type="submission" date="2022-07" db="EMBL/GenBank/DDBJ databases">
        <title>Phylogenomic reconstructions and comparative analyses of Kickxellomycotina fungi.</title>
        <authorList>
            <person name="Reynolds N.K."/>
            <person name="Stajich J.E."/>
            <person name="Barry K."/>
            <person name="Grigoriev I.V."/>
            <person name="Crous P."/>
            <person name="Smith M.E."/>
        </authorList>
    </citation>
    <scope>NUCLEOTIDE SEQUENCE</scope>
    <source>
        <strain evidence="7">NRRL 1566</strain>
    </source>
</reference>
<feature type="compositionally biased region" description="Basic and acidic residues" evidence="4">
    <location>
        <begin position="1095"/>
        <end position="1108"/>
    </location>
</feature>
<accession>A0A9W8M257</accession>
<dbReference type="Pfam" id="PF08161">
    <property type="entry name" value="RRP12_HEAT"/>
    <property type="match status" value="1"/>
</dbReference>
<evidence type="ECO:0000259" key="6">
    <source>
        <dbReference type="Pfam" id="PF25772"/>
    </source>
</evidence>
<evidence type="ECO:0000259" key="5">
    <source>
        <dbReference type="Pfam" id="PF08161"/>
    </source>
</evidence>
<dbReference type="GO" id="GO:0005634">
    <property type="term" value="C:nucleus"/>
    <property type="evidence" value="ECO:0007669"/>
    <property type="project" value="UniProtKB-SubCell"/>
</dbReference>
<dbReference type="SUPFAM" id="SSF48371">
    <property type="entry name" value="ARM repeat"/>
    <property type="match status" value="1"/>
</dbReference>
<dbReference type="InterPro" id="IPR052087">
    <property type="entry name" value="RRP12"/>
</dbReference>
<feature type="compositionally biased region" description="Basic residues" evidence="4">
    <location>
        <begin position="1235"/>
        <end position="1244"/>
    </location>
</feature>
<keyword evidence="8" id="KW-1185">Reference proteome</keyword>
<feature type="region of interest" description="Disordered" evidence="4">
    <location>
        <begin position="1154"/>
        <end position="1244"/>
    </location>
</feature>
<dbReference type="InterPro" id="IPR057860">
    <property type="entry name" value="HEAT_RRP12_N"/>
</dbReference>
<feature type="compositionally biased region" description="Basic and acidic residues" evidence="4">
    <location>
        <begin position="1193"/>
        <end position="1208"/>
    </location>
</feature>
<dbReference type="PANTHER" id="PTHR48287">
    <property type="entry name" value="ARM REPEAT SUPERFAMILY PROTEIN"/>
    <property type="match status" value="1"/>
</dbReference>
<gene>
    <name evidence="7" type="primary">RRP12</name>
    <name evidence="7" type="ORF">IWW36_000074</name>
</gene>
<dbReference type="OrthoDB" id="2192888at2759"/>
<dbReference type="Proteomes" id="UP001139887">
    <property type="component" value="Unassembled WGS sequence"/>
</dbReference>
<feature type="region of interest" description="Disordered" evidence="4">
    <location>
        <begin position="967"/>
        <end position="989"/>
    </location>
</feature>
<evidence type="ECO:0000256" key="3">
    <source>
        <dbReference type="ARBA" id="ARBA00023242"/>
    </source>
</evidence>
<organism evidence="7 8">
    <name type="scientific">Coemansia brasiliensis</name>
    <dbReference type="NCBI Taxonomy" id="2650707"/>
    <lineage>
        <taxon>Eukaryota</taxon>
        <taxon>Fungi</taxon>
        <taxon>Fungi incertae sedis</taxon>
        <taxon>Zoopagomycota</taxon>
        <taxon>Kickxellomycotina</taxon>
        <taxon>Kickxellomycetes</taxon>
        <taxon>Kickxellales</taxon>
        <taxon>Kickxellaceae</taxon>
        <taxon>Coemansia</taxon>
    </lineage>
</organism>
<proteinExistence type="inferred from homology"/>
<evidence type="ECO:0000256" key="2">
    <source>
        <dbReference type="ARBA" id="ARBA00007690"/>
    </source>
</evidence>
<dbReference type="Gene3D" id="1.25.10.10">
    <property type="entry name" value="Leucine-rich Repeat Variant"/>
    <property type="match status" value="1"/>
</dbReference>
<dbReference type="InterPro" id="IPR012978">
    <property type="entry name" value="HEAT_RRP12"/>
</dbReference>
<sequence>MDSELEQQLQKLREQINSKAAHQQQHAAMLLAVEETIKEQNATMEPGSYFAALLTLMEQQTGSTGISNAVLFLLSIILPYVSHSMLRAKFTTMMAVLSQSLDLSSADVALLKSVISCLETTLLAQDASSWKQPIAQATFRSLLQLSTDSKPKVRKRAQEAVSILLSRPPPPTVIHPAASIASRFVLDMLSNAKSDTQAAMHTLQLIKQTEMLWPAEDFGDLCASLMQIPRLNTPFVAILAFQALESVFSSASEALDEDQFRDLLIAVIDLKPNVNDSAANEAWLKIIEKGYIAYASVSADGCFQSLPDLIDLILPDIELGKQPTRDAATRCIWAMIRHCIPDSKLGSDDMQRIIAILTTGLSYRFRESWTLVFLLVAALFQRLGKFAHPSMDDLIKEIASMRMEPEFQFKDEADAVLGTAIRAVGPQTFLEILPLNLDGESRQGDVGRAWLLPLMKSHIRNTHLSFFVSDMLPLADRLSRQSQQFVSQGRDIEAKVYNALSQQVWALLTGFCNVPSDIVNAFTPEFAERLATEMLEVPEIRPAICGALQTLLTAVHSLAHKEVDNRPITQEQALAAEQHLARFAPDYLSQLFNVFAQSPGAGRGYLMDTITAFLAVISSSEINATFVKVCTMLDQALKTHKPPTTAELTERYLEAHPPPTAHTMTDLAIVMAPYLDAERTQMLMRAAFVLANQSEDAMLQKKGYKALSRLAEQPADTPARQIIESAMAEQLIPMLTESAESVAAGSRRDRLTLTSLLARNLNDEQLHFIPAMLSEVIIGTKESNERARNIAFETLLVMGRRMSQGGTINMVAITDNASAEMAAEQSASMEEFFKIAAAGLAAQTPHMISATIAAISRMLFEFHEQLNDQFIVELMKTILMFVVHNNREIAKASLGFVKVIAVVLPKDTLLPHLSEIVPSICKWSHEYKNQMRLKCRHILDRLARRLGMDAVAKATPEEHSKLIANMRKCQQRSQRAKENGNAQRRAEDDAAKTVAAASAAAAAGKKSFGSAYEDIIYGSESEFDDSDEEEHRGSKKSKSKKNKGGRGVEGEASAKPSAWIKEDAEGPLDFLDRSAFTHFSSIDPSSAATAKARRMRSEPKMRDGKLVFDDEEEETRKAQAAAESVQGKEDAGENYYVQSLTSKDGFYRTANQKIKFHKRKAGDSDDEMDIASDGETKSPAKKGKDNNGISYGREFRSKKAAGDVKRGNVDPYAYIPLNPKTMKKGAISIKNNSKKDKRMRRVKG</sequence>
<dbReference type="EMBL" id="JANBUW010000001">
    <property type="protein sequence ID" value="KAJ2852717.1"/>
    <property type="molecule type" value="Genomic_DNA"/>
</dbReference>
<comment type="similarity">
    <text evidence="2">Belongs to the RRP12 family.</text>
</comment>
<evidence type="ECO:0000256" key="4">
    <source>
        <dbReference type="SAM" id="MobiDB-lite"/>
    </source>
</evidence>
<dbReference type="Pfam" id="PF25772">
    <property type="entry name" value="HEAT_RRP12_N"/>
    <property type="match status" value="1"/>
</dbReference>
<feature type="domain" description="RRP12 N-terminal HEAT" evidence="6">
    <location>
        <begin position="17"/>
        <end position="251"/>
    </location>
</feature>
<feature type="domain" description="RRP12 HEAT" evidence="5">
    <location>
        <begin position="323"/>
        <end position="597"/>
    </location>
</feature>
<dbReference type="PANTHER" id="PTHR48287:SF1">
    <property type="entry name" value="ARM REPEAT SUPERFAMILY PROTEIN"/>
    <property type="match status" value="1"/>
</dbReference>
<evidence type="ECO:0000313" key="8">
    <source>
        <dbReference type="Proteomes" id="UP001139887"/>
    </source>
</evidence>
<name>A0A9W8M257_9FUNG</name>
<protein>
    <submittedName>
        <fullName evidence="7">Pre-rRNA processing protein</fullName>
    </submittedName>
</protein>
<comment type="caution">
    <text evidence="7">The sequence shown here is derived from an EMBL/GenBank/DDBJ whole genome shotgun (WGS) entry which is preliminary data.</text>
</comment>